<evidence type="ECO:0000313" key="1">
    <source>
        <dbReference type="EMBL" id="QED23718.1"/>
    </source>
</evidence>
<protein>
    <submittedName>
        <fullName evidence="1">Uncharacterized protein</fullName>
    </submittedName>
</protein>
<dbReference type="RefSeq" id="WP_146821021.1">
    <property type="nucleotide sequence ID" value="NZ_CP029077.1"/>
</dbReference>
<sequence length="181" mass="20770">MDIITTQTINNFSSSVQTLAQETNDLLSQIHTIQQEEFDSLSSRLDKMSRIINRNSMIIQRITKINIDTQDQEISEPSIADKQIMARTLAMDGLVIIKPDNPSDEQQLIYDVVQHINPVDKISIDNVQNIITEYNERIKYQLNNQNINDDNNDDDNYDIQDNNITQNSPLNIINLNNNSPP</sequence>
<dbReference type="EMBL" id="CP029077">
    <property type="protein sequence ID" value="QED23718.1"/>
    <property type="molecule type" value="Genomic_DNA"/>
</dbReference>
<evidence type="ECO:0000313" key="2">
    <source>
        <dbReference type="Proteomes" id="UP000321934"/>
    </source>
</evidence>
<name>A0A5B8XEH3_9RICK</name>
<keyword evidence="2" id="KW-1185">Reference proteome</keyword>
<dbReference type="AlphaFoldDB" id="A0A5B8XEH3"/>
<dbReference type="Proteomes" id="UP000321934">
    <property type="component" value="Chromosome"/>
</dbReference>
<proteinExistence type="predicted"/>
<accession>A0A5B8XEH3</accession>
<gene>
    <name evidence="1" type="ORF">Deia_00931</name>
</gene>
<organism evidence="1 2">
    <name type="scientific">Candidatus Deianiraea vastatrix</name>
    <dbReference type="NCBI Taxonomy" id="2163644"/>
    <lineage>
        <taxon>Bacteria</taxon>
        <taxon>Pseudomonadati</taxon>
        <taxon>Pseudomonadota</taxon>
        <taxon>Alphaproteobacteria</taxon>
        <taxon>Rickettsiales</taxon>
        <taxon>Candidatus Deianiraeaceae</taxon>
        <taxon>Candidatus Deianiraea</taxon>
    </lineage>
</organism>
<reference evidence="1 2" key="1">
    <citation type="journal article" date="2019" name="ISME J.">
        <title>Deianiraea, an extracellular bacterium associated with the ciliate Paramecium, suggests an alternative scenario for the evolution of Rickettsiales.</title>
        <authorList>
            <person name="Castelli M."/>
            <person name="Sabaneyeva E."/>
            <person name="Lanzoni O."/>
            <person name="Lebedeva N."/>
            <person name="Floriano A.M."/>
            <person name="Gaiarsa S."/>
            <person name="Benken K."/>
            <person name="Modeo L."/>
            <person name="Bandi C."/>
            <person name="Potekhin A."/>
            <person name="Sassera D."/>
            <person name="Petroni G."/>
        </authorList>
    </citation>
    <scope>NUCLEOTIDE SEQUENCE [LARGE SCALE GENOMIC DNA]</scope>
    <source>
        <strain evidence="1">CyL4-1</strain>
    </source>
</reference>